<sequence length="186" mass="20547">MTGQRHTAADRVILWVERTAAVMLGLVTLLIFVSAVGRYLFAAPLPDSFDISRLTLAIAVIWGFASLGYRGSHIKVDILAQAVSPALRRWLDLVAWAILLGFTGLLVWKMGARVLSQLSGGEVTMDLRLPHWPFLAAILLGLIAALFTTALRLWRIWRFGEGLEGHEVPPEEDGPDMGHPKVEKNE</sequence>
<feature type="domain" description="Tripartite ATP-independent periplasmic transporters DctQ component" evidence="11">
    <location>
        <begin position="28"/>
        <end position="158"/>
    </location>
</feature>
<name>A0A1I6WCK4_9RHOB</name>
<evidence type="ECO:0000256" key="3">
    <source>
        <dbReference type="ARBA" id="ARBA00022475"/>
    </source>
</evidence>
<feature type="region of interest" description="Disordered" evidence="10">
    <location>
        <begin position="167"/>
        <end position="186"/>
    </location>
</feature>
<keyword evidence="13" id="KW-1185">Reference proteome</keyword>
<dbReference type="GO" id="GO:0005886">
    <property type="term" value="C:plasma membrane"/>
    <property type="evidence" value="ECO:0007669"/>
    <property type="project" value="UniProtKB-SubCell"/>
</dbReference>
<accession>A0A1I6WCK4</accession>
<keyword evidence="2 9" id="KW-0813">Transport</keyword>
<keyword evidence="5 9" id="KW-0812">Transmembrane</keyword>
<dbReference type="EMBL" id="FOZW01000018">
    <property type="protein sequence ID" value="SFT23719.1"/>
    <property type="molecule type" value="Genomic_DNA"/>
</dbReference>
<feature type="transmembrane region" description="Helical" evidence="9">
    <location>
        <begin position="20"/>
        <end position="39"/>
    </location>
</feature>
<feature type="transmembrane region" description="Helical" evidence="9">
    <location>
        <begin position="131"/>
        <end position="154"/>
    </location>
</feature>
<dbReference type="Proteomes" id="UP000199392">
    <property type="component" value="Unassembled WGS sequence"/>
</dbReference>
<dbReference type="AlphaFoldDB" id="A0A1I6WCK4"/>
<keyword evidence="3" id="KW-1003">Cell membrane</keyword>
<keyword evidence="6 9" id="KW-1133">Transmembrane helix</keyword>
<gene>
    <name evidence="12" type="ORF">SAMN04488050_11830</name>
</gene>
<evidence type="ECO:0000256" key="8">
    <source>
        <dbReference type="ARBA" id="ARBA00038436"/>
    </source>
</evidence>
<evidence type="ECO:0000256" key="6">
    <source>
        <dbReference type="ARBA" id="ARBA00022989"/>
    </source>
</evidence>
<feature type="transmembrane region" description="Helical" evidence="9">
    <location>
        <begin position="90"/>
        <end position="111"/>
    </location>
</feature>
<dbReference type="RefSeq" id="WP_092430386.1">
    <property type="nucleotide sequence ID" value="NZ_FNCL01000019.1"/>
</dbReference>
<feature type="compositionally biased region" description="Basic and acidic residues" evidence="10">
    <location>
        <begin position="176"/>
        <end position="186"/>
    </location>
</feature>
<evidence type="ECO:0000256" key="9">
    <source>
        <dbReference type="RuleBase" id="RU369079"/>
    </source>
</evidence>
<keyword evidence="7 9" id="KW-0472">Membrane</keyword>
<comment type="subcellular location">
    <subcellularLocation>
        <location evidence="1 9">Cell inner membrane</location>
        <topology evidence="1 9">Multi-pass membrane protein</topology>
    </subcellularLocation>
</comment>
<dbReference type="Pfam" id="PF04290">
    <property type="entry name" value="DctQ"/>
    <property type="match status" value="1"/>
</dbReference>
<evidence type="ECO:0000313" key="12">
    <source>
        <dbReference type="EMBL" id="SFT23719.1"/>
    </source>
</evidence>
<keyword evidence="4 9" id="KW-0997">Cell inner membrane</keyword>
<evidence type="ECO:0000313" key="13">
    <source>
        <dbReference type="Proteomes" id="UP000199392"/>
    </source>
</evidence>
<feature type="transmembrane region" description="Helical" evidence="9">
    <location>
        <begin position="51"/>
        <end position="69"/>
    </location>
</feature>
<evidence type="ECO:0000259" key="11">
    <source>
        <dbReference type="Pfam" id="PF04290"/>
    </source>
</evidence>
<evidence type="ECO:0000256" key="10">
    <source>
        <dbReference type="SAM" id="MobiDB-lite"/>
    </source>
</evidence>
<dbReference type="OrthoDB" id="7866592at2"/>
<dbReference type="InterPro" id="IPR007387">
    <property type="entry name" value="TRAP_DctQ"/>
</dbReference>
<organism evidence="12 13">
    <name type="scientific">Alloyangia pacifica</name>
    <dbReference type="NCBI Taxonomy" id="311180"/>
    <lineage>
        <taxon>Bacteria</taxon>
        <taxon>Pseudomonadati</taxon>
        <taxon>Pseudomonadota</taxon>
        <taxon>Alphaproteobacteria</taxon>
        <taxon>Rhodobacterales</taxon>
        <taxon>Roseobacteraceae</taxon>
        <taxon>Alloyangia</taxon>
    </lineage>
</organism>
<dbReference type="GO" id="GO:0015740">
    <property type="term" value="P:C4-dicarboxylate transport"/>
    <property type="evidence" value="ECO:0007669"/>
    <property type="project" value="TreeGrafter"/>
</dbReference>
<reference evidence="13" key="1">
    <citation type="submission" date="2016-10" db="EMBL/GenBank/DDBJ databases">
        <authorList>
            <person name="Varghese N."/>
            <person name="Submissions S."/>
        </authorList>
    </citation>
    <scope>NUCLEOTIDE SEQUENCE [LARGE SCALE GENOMIC DNA]</scope>
    <source>
        <strain evidence="13">DSM 26894</strain>
    </source>
</reference>
<dbReference type="PANTHER" id="PTHR35011">
    <property type="entry name" value="2,3-DIKETO-L-GULONATE TRAP TRANSPORTER SMALL PERMEASE PROTEIN YIAM"/>
    <property type="match status" value="1"/>
</dbReference>
<proteinExistence type="inferred from homology"/>
<dbReference type="InterPro" id="IPR055348">
    <property type="entry name" value="DctQ"/>
</dbReference>
<evidence type="ECO:0000256" key="1">
    <source>
        <dbReference type="ARBA" id="ARBA00004429"/>
    </source>
</evidence>
<evidence type="ECO:0000256" key="2">
    <source>
        <dbReference type="ARBA" id="ARBA00022448"/>
    </source>
</evidence>
<evidence type="ECO:0000256" key="7">
    <source>
        <dbReference type="ARBA" id="ARBA00023136"/>
    </source>
</evidence>
<dbReference type="STRING" id="311180.SAMN04488050_11830"/>
<dbReference type="PANTHER" id="PTHR35011:SF2">
    <property type="entry name" value="2,3-DIKETO-L-GULONATE TRAP TRANSPORTER SMALL PERMEASE PROTEIN YIAM"/>
    <property type="match status" value="1"/>
</dbReference>
<comment type="similarity">
    <text evidence="8 9">Belongs to the TRAP transporter small permease family.</text>
</comment>
<comment type="subunit">
    <text evidence="9">The complex comprises the extracytoplasmic solute receptor protein and the two transmembrane proteins.</text>
</comment>
<protein>
    <recommendedName>
        <fullName evidence="9">TRAP transporter small permease protein</fullName>
    </recommendedName>
</protein>
<evidence type="ECO:0000256" key="5">
    <source>
        <dbReference type="ARBA" id="ARBA00022692"/>
    </source>
</evidence>
<comment type="function">
    <text evidence="9">Part of the tripartite ATP-independent periplasmic (TRAP) transport system.</text>
</comment>
<evidence type="ECO:0000256" key="4">
    <source>
        <dbReference type="ARBA" id="ARBA00022519"/>
    </source>
</evidence>
<dbReference type="GO" id="GO:0022857">
    <property type="term" value="F:transmembrane transporter activity"/>
    <property type="evidence" value="ECO:0007669"/>
    <property type="project" value="UniProtKB-UniRule"/>
</dbReference>